<feature type="chain" id="PRO_5035281547" description="EF-hand domain-containing protein" evidence="2">
    <location>
        <begin position="19"/>
        <end position="447"/>
    </location>
</feature>
<reference evidence="3" key="1">
    <citation type="journal article" date="2021" name="Proc. Natl. Acad. Sci. U.S.A.">
        <title>Three genomes in the algal genus Volvox reveal the fate of a haploid sex-determining region after a transition to homothallism.</title>
        <authorList>
            <person name="Yamamoto K."/>
            <person name="Hamaji T."/>
            <person name="Kawai-Toyooka H."/>
            <person name="Matsuzaki R."/>
            <person name="Takahashi F."/>
            <person name="Nishimura Y."/>
            <person name="Kawachi M."/>
            <person name="Noguchi H."/>
            <person name="Minakuchi Y."/>
            <person name="Umen J.G."/>
            <person name="Toyoda A."/>
            <person name="Nozaki H."/>
        </authorList>
    </citation>
    <scope>NUCLEOTIDE SEQUENCE</scope>
    <source>
        <strain evidence="3">NIES-3785</strain>
    </source>
</reference>
<sequence>MLSYFQLLSAAQLWDALGTLVTDASLGLQVGAAGCQEIVVKALERLQERQARYDDEEGRLRSRIEDLGGVEALLRDPGQLAQVATGLGVGDQLTLHKIQEAVSLLEADRSEGVHSLIPHPDLRVLWRKCFASLQDVSWALWWEAFPTELARVPVEQLVGAAEHSGAATPVFTGLSFLFLTFCSTSAFHVFGPQSQVIAALSFRLSDIRRRRAFERRLDVTATGRISVVDLRRTVAADADIRDVVAQFTERLSFDVDGEAATITIPATSSSPTCRSKISSIPAGGTRGGEKGGSEDASSPAPAGTDHTASAGEPRQLSFASSLDAAPAPYTSLEPHCFLPALDSDRFVGREEDVRQVSERLMAGSSVLEHHRGRSDTGSARVGTGRSSFAAGIVFPSSLLAQEEPSGCGGVPAIPGSSINRPHAVCIVGELGMWRGGEVLITNKGQMY</sequence>
<evidence type="ECO:0000313" key="4">
    <source>
        <dbReference type="Proteomes" id="UP000722791"/>
    </source>
</evidence>
<keyword evidence="2" id="KW-0732">Signal</keyword>
<dbReference type="AlphaFoldDB" id="A0A8J4LYS3"/>
<name>A0A8J4LYS3_9CHLO</name>
<feature type="region of interest" description="Disordered" evidence="1">
    <location>
        <begin position="265"/>
        <end position="310"/>
    </location>
</feature>
<dbReference type="Proteomes" id="UP000722791">
    <property type="component" value="Unassembled WGS sequence"/>
</dbReference>
<gene>
    <name evidence="3" type="ORF">Vretimale_17771</name>
</gene>
<evidence type="ECO:0000256" key="2">
    <source>
        <dbReference type="SAM" id="SignalP"/>
    </source>
</evidence>
<evidence type="ECO:0000313" key="3">
    <source>
        <dbReference type="EMBL" id="GIM14973.1"/>
    </source>
</evidence>
<comment type="caution">
    <text evidence="3">The sequence shown here is derived from an EMBL/GenBank/DDBJ whole genome shotgun (WGS) entry which is preliminary data.</text>
</comment>
<accession>A0A8J4LYS3</accession>
<organism evidence="3 4">
    <name type="scientific">Volvox reticuliferus</name>
    <dbReference type="NCBI Taxonomy" id="1737510"/>
    <lineage>
        <taxon>Eukaryota</taxon>
        <taxon>Viridiplantae</taxon>
        <taxon>Chlorophyta</taxon>
        <taxon>core chlorophytes</taxon>
        <taxon>Chlorophyceae</taxon>
        <taxon>CS clade</taxon>
        <taxon>Chlamydomonadales</taxon>
        <taxon>Volvocaceae</taxon>
        <taxon>Volvox</taxon>
    </lineage>
</organism>
<dbReference type="EMBL" id="BNCQ01000061">
    <property type="protein sequence ID" value="GIM14973.1"/>
    <property type="molecule type" value="Genomic_DNA"/>
</dbReference>
<evidence type="ECO:0008006" key="5">
    <source>
        <dbReference type="Google" id="ProtNLM"/>
    </source>
</evidence>
<evidence type="ECO:0000256" key="1">
    <source>
        <dbReference type="SAM" id="MobiDB-lite"/>
    </source>
</evidence>
<proteinExistence type="predicted"/>
<feature type="signal peptide" evidence="2">
    <location>
        <begin position="1"/>
        <end position="18"/>
    </location>
</feature>
<protein>
    <recommendedName>
        <fullName evidence="5">EF-hand domain-containing protein</fullName>
    </recommendedName>
</protein>